<evidence type="ECO:0000256" key="1">
    <source>
        <dbReference type="SAM" id="Phobius"/>
    </source>
</evidence>
<organism evidence="2 3">
    <name type="scientific">Stakelama saccharophila</name>
    <dbReference type="NCBI Taxonomy" id="3075605"/>
    <lineage>
        <taxon>Bacteria</taxon>
        <taxon>Pseudomonadati</taxon>
        <taxon>Pseudomonadota</taxon>
        <taxon>Alphaproteobacteria</taxon>
        <taxon>Sphingomonadales</taxon>
        <taxon>Sphingomonadaceae</taxon>
        <taxon>Stakelama</taxon>
    </lineage>
</organism>
<accession>A0ABZ0BBP1</accession>
<dbReference type="Proteomes" id="UP001302249">
    <property type="component" value="Chromosome"/>
</dbReference>
<evidence type="ECO:0000313" key="3">
    <source>
        <dbReference type="Proteomes" id="UP001302249"/>
    </source>
</evidence>
<name>A0ABZ0BBP1_9SPHN</name>
<keyword evidence="3" id="KW-1185">Reference proteome</keyword>
<sequence>MAWRLPIAALLAVIAGLPLAILFDWGVRGVSPADPYAPSWYALLGLVAYPVTMFGMALGGTIAFRMRKNADRLVPATLAGAVIGLVFAGVAIVFAGAPAAPLRVLALGYGAVFGVTGGWAFRLFFRMQFAKLQAA</sequence>
<reference evidence="2 3" key="1">
    <citation type="submission" date="2023-09" db="EMBL/GenBank/DDBJ databases">
        <authorList>
            <person name="Rey-Velasco X."/>
        </authorList>
    </citation>
    <scope>NUCLEOTIDE SEQUENCE [LARGE SCALE GENOMIC DNA]</scope>
    <source>
        <strain evidence="2 3">W311</strain>
    </source>
</reference>
<feature type="transmembrane region" description="Helical" evidence="1">
    <location>
        <begin position="76"/>
        <end position="100"/>
    </location>
</feature>
<keyword evidence="1" id="KW-0812">Transmembrane</keyword>
<evidence type="ECO:0008006" key="4">
    <source>
        <dbReference type="Google" id="ProtNLM"/>
    </source>
</evidence>
<keyword evidence="1" id="KW-1133">Transmembrane helix</keyword>
<dbReference type="EMBL" id="CP135076">
    <property type="protein sequence ID" value="WNO54845.1"/>
    <property type="molecule type" value="Genomic_DNA"/>
</dbReference>
<protein>
    <recommendedName>
        <fullName evidence="4">Transmembrane protein</fullName>
    </recommendedName>
</protein>
<evidence type="ECO:0000313" key="2">
    <source>
        <dbReference type="EMBL" id="WNO54845.1"/>
    </source>
</evidence>
<dbReference type="RefSeq" id="WP_313917800.1">
    <property type="nucleotide sequence ID" value="NZ_CP135076.1"/>
</dbReference>
<feature type="transmembrane region" description="Helical" evidence="1">
    <location>
        <begin position="106"/>
        <end position="125"/>
    </location>
</feature>
<gene>
    <name evidence="2" type="ORF">RPR59_06265</name>
</gene>
<proteinExistence type="predicted"/>
<feature type="transmembrane region" description="Helical" evidence="1">
    <location>
        <begin position="39"/>
        <end position="64"/>
    </location>
</feature>
<keyword evidence="1" id="KW-0472">Membrane</keyword>